<dbReference type="AlphaFoldDB" id="A0AAE9Z7L7"/>
<name>A0AAE9Z7L7_9GAMM</name>
<reference evidence="1 2" key="1">
    <citation type="journal article" date="2015" name="Genome Announc.">
        <title>Draft Genome Sequences of Marine Isolates of Thalassomonas viridans and Thalassomonas actiniarum.</title>
        <authorList>
            <person name="Olonade I."/>
            <person name="van Zyl L.J."/>
            <person name="Trindade M."/>
        </authorList>
    </citation>
    <scope>NUCLEOTIDE SEQUENCE [LARGE SCALE GENOMIC DNA]</scope>
    <source>
        <strain evidence="1 2">XOM25</strain>
    </source>
</reference>
<proteinExistence type="predicted"/>
<sequence length="63" mass="6991">MKPTPEMVEEAKNNPGGWVYVIEGNYGPNDEVPPQAIAGAWQVDNNGEIMKGSFRVNPNYIKK</sequence>
<reference evidence="1 2" key="2">
    <citation type="journal article" date="2022" name="Mar. Drugs">
        <title>Bioassay-Guided Fractionation Leads to the Detection of Cholic Acid Generated by the Rare Thalassomonas sp.</title>
        <authorList>
            <person name="Pheiffer F."/>
            <person name="Schneider Y.K."/>
            <person name="Hansen E.H."/>
            <person name="Andersen J.H."/>
            <person name="Isaksson J."/>
            <person name="Busche T."/>
            <person name="R C."/>
            <person name="Kalinowski J."/>
            <person name="Zyl L.V."/>
            <person name="Trindade M."/>
        </authorList>
    </citation>
    <scope>NUCLEOTIDE SEQUENCE [LARGE SCALE GENOMIC DNA]</scope>
    <source>
        <strain evidence="1 2">XOM25</strain>
    </source>
</reference>
<evidence type="ECO:0000313" key="2">
    <source>
        <dbReference type="Proteomes" id="UP000032352"/>
    </source>
</evidence>
<gene>
    <name evidence="1" type="ORF">SG34_013640</name>
</gene>
<dbReference type="EMBL" id="CP059733">
    <property type="protein sequence ID" value="WDE08245.1"/>
    <property type="molecule type" value="Genomic_DNA"/>
</dbReference>
<dbReference type="Proteomes" id="UP000032352">
    <property type="component" value="Chromosome"/>
</dbReference>
<accession>A0AAE9Z7L7</accession>
<organism evidence="1 2">
    <name type="scientific">Thalassomonas viridans</name>
    <dbReference type="NCBI Taxonomy" id="137584"/>
    <lineage>
        <taxon>Bacteria</taxon>
        <taxon>Pseudomonadati</taxon>
        <taxon>Pseudomonadota</taxon>
        <taxon>Gammaproteobacteria</taxon>
        <taxon>Alteromonadales</taxon>
        <taxon>Colwelliaceae</taxon>
        <taxon>Thalassomonas</taxon>
    </lineage>
</organism>
<protein>
    <submittedName>
        <fullName evidence="1">Uncharacterized protein</fullName>
    </submittedName>
</protein>
<keyword evidence="2" id="KW-1185">Reference proteome</keyword>
<evidence type="ECO:0000313" key="1">
    <source>
        <dbReference type="EMBL" id="WDE08245.1"/>
    </source>
</evidence>
<dbReference type="KEGG" id="tvd:SG34_013640"/>